<evidence type="ECO:0008006" key="4">
    <source>
        <dbReference type="Google" id="ProtNLM"/>
    </source>
</evidence>
<dbReference type="KEGG" id="paln:B0W48_13640"/>
<evidence type="ECO:0000313" key="2">
    <source>
        <dbReference type="EMBL" id="AQQ00761.1"/>
    </source>
</evidence>
<dbReference type="Pfam" id="PF11219">
    <property type="entry name" value="DUF3014"/>
    <property type="match status" value="1"/>
</dbReference>
<dbReference type="InterPro" id="IPR021382">
    <property type="entry name" value="DUF3014"/>
</dbReference>
<dbReference type="PROSITE" id="PS51257">
    <property type="entry name" value="PROKAR_LIPOPROTEIN"/>
    <property type="match status" value="1"/>
</dbReference>
<feature type="transmembrane region" description="Helical" evidence="1">
    <location>
        <begin position="20"/>
        <end position="38"/>
    </location>
</feature>
<keyword evidence="1" id="KW-0812">Transmembrane</keyword>
<accession>A0A1Q2H0F0</accession>
<organism evidence="2 3">
    <name type="scientific">Pseudoalteromonas aliena</name>
    <dbReference type="NCBI Taxonomy" id="247523"/>
    <lineage>
        <taxon>Bacteria</taxon>
        <taxon>Pseudomonadati</taxon>
        <taxon>Pseudomonadota</taxon>
        <taxon>Gammaproteobacteria</taxon>
        <taxon>Alteromonadales</taxon>
        <taxon>Pseudoalteromonadaceae</taxon>
        <taxon>Pseudoalteromonas</taxon>
    </lineage>
</organism>
<dbReference type="RefSeq" id="WP_077537441.1">
    <property type="nucleotide sequence ID" value="NZ_CP019628.1"/>
</dbReference>
<gene>
    <name evidence="2" type="ORF">B0W48_13640</name>
</gene>
<protein>
    <recommendedName>
        <fullName evidence="4">DUF3014 domain-containing protein</fullName>
    </recommendedName>
</protein>
<dbReference type="EMBL" id="CP019628">
    <property type="protein sequence ID" value="AQQ00761.1"/>
    <property type="molecule type" value="Genomic_DNA"/>
</dbReference>
<dbReference type="AlphaFoldDB" id="A0A1Q2H0F0"/>
<name>A0A1Q2H0F0_9GAMM</name>
<sequence length="297" mass="33064">MSDKPEASDVQKRPPNNNLLFAVIILIVVACAAAFILLKPNDEQVTRTKVEPSVKEQLILELKPENAQDVEQGALSVKSDKPAELEVPAQSVAEPETETKPIVKPLPALNESDTVVVTKIDEYFSDPVMSLMVTDDVIRRGVVFIDNIAQGKIAKKHAPVIKPEESFSVTEGDILTIDPNSYERYTPYVKVFTSMSAAQAVRLYEEYKPLINSAYTEIGYGDDEFNQTLTDAIDLLLDTPEPQGDLPLLRNSVTYQYAFSEWEQLPAAQKQLLRMGPENMKKVKAALRNIKAQLESN</sequence>
<dbReference type="Proteomes" id="UP000188243">
    <property type="component" value="Chromosome"/>
</dbReference>
<dbReference type="STRING" id="247523.B0W48_13640"/>
<evidence type="ECO:0000256" key="1">
    <source>
        <dbReference type="SAM" id="Phobius"/>
    </source>
</evidence>
<proteinExistence type="predicted"/>
<keyword evidence="1" id="KW-1133">Transmembrane helix</keyword>
<evidence type="ECO:0000313" key="3">
    <source>
        <dbReference type="Proteomes" id="UP000188243"/>
    </source>
</evidence>
<reference evidence="2 3" key="1">
    <citation type="submission" date="2017-02" db="EMBL/GenBank/DDBJ databases">
        <title>Complete genome sequence of the cold-active Pseudoalteromonas aliena strain EH1 isolated from Arctic seawater.</title>
        <authorList>
            <person name="Kim E."/>
            <person name="Heo E."/>
            <person name="Kim H."/>
            <person name="Kim D."/>
        </authorList>
    </citation>
    <scope>NUCLEOTIDE SEQUENCE [LARGE SCALE GENOMIC DNA]</scope>
    <source>
        <strain evidence="2 3">EH1</strain>
    </source>
</reference>
<keyword evidence="1" id="KW-0472">Membrane</keyword>